<keyword evidence="1" id="KW-1185">Reference proteome</keyword>
<accession>A0A0N5B7S0</accession>
<evidence type="ECO:0000313" key="2">
    <source>
        <dbReference type="WBParaSite" id="SPAL_0000209500.1"/>
    </source>
</evidence>
<dbReference type="AlphaFoldDB" id="A0A0N5B7S0"/>
<reference evidence="2" key="1">
    <citation type="submission" date="2017-02" db="UniProtKB">
        <authorList>
            <consortium name="WormBaseParasite"/>
        </authorList>
    </citation>
    <scope>IDENTIFICATION</scope>
</reference>
<organism evidence="1 2">
    <name type="scientific">Strongyloides papillosus</name>
    <name type="common">Intestinal threadworm</name>
    <dbReference type="NCBI Taxonomy" id="174720"/>
    <lineage>
        <taxon>Eukaryota</taxon>
        <taxon>Metazoa</taxon>
        <taxon>Ecdysozoa</taxon>
        <taxon>Nematoda</taxon>
        <taxon>Chromadorea</taxon>
        <taxon>Rhabditida</taxon>
        <taxon>Tylenchina</taxon>
        <taxon>Panagrolaimomorpha</taxon>
        <taxon>Strongyloidoidea</taxon>
        <taxon>Strongyloididae</taxon>
        <taxon>Strongyloides</taxon>
    </lineage>
</organism>
<evidence type="ECO:0000313" key="1">
    <source>
        <dbReference type="Proteomes" id="UP000046392"/>
    </source>
</evidence>
<dbReference type="WBParaSite" id="SPAL_0000209500.1">
    <property type="protein sequence ID" value="SPAL_0000209500.1"/>
    <property type="gene ID" value="SPAL_0000209500"/>
</dbReference>
<name>A0A0N5B7S0_STREA</name>
<dbReference type="Proteomes" id="UP000046392">
    <property type="component" value="Unplaced"/>
</dbReference>
<sequence length="78" mass="8579">MTGHGSPFVLVGTRTEYGFVSGYFEITLALGCFQRISPFPYATTFGDLFGLFDLSEACYKSGNNFKSTSSAIRFIVLK</sequence>
<proteinExistence type="predicted"/>
<protein>
    <submittedName>
        <fullName evidence="2">Peptidase_S26 domain-containing protein</fullName>
    </submittedName>
</protein>